<proteinExistence type="predicted"/>
<protein>
    <submittedName>
        <fullName evidence="1">YdaS antitoxin of YdaST toxin-antitoxin system</fullName>
    </submittedName>
</protein>
<dbReference type="AlphaFoldDB" id="A0A4R8G419"/>
<dbReference type="EMBL" id="SOEC01000004">
    <property type="protein sequence ID" value="TDX30785.1"/>
    <property type="molecule type" value="Genomic_DNA"/>
</dbReference>
<dbReference type="SUPFAM" id="SSF47413">
    <property type="entry name" value="lambda repressor-like DNA-binding domains"/>
    <property type="match status" value="1"/>
</dbReference>
<sequence>MKINAIDMGAKPADVLSGKTISPAEKAHRQKIARQAWECVGSYRRLAELIGTSKPTVSRWVNGKYPVPTRFVGALQDVIERSAA</sequence>
<dbReference type="InterPro" id="IPR031856">
    <property type="entry name" value="YdaS_toxin-like"/>
</dbReference>
<organism evidence="1 2">
    <name type="scientific">Modicisalibacter xianhensis</name>
    <dbReference type="NCBI Taxonomy" id="442341"/>
    <lineage>
        <taxon>Bacteria</taxon>
        <taxon>Pseudomonadati</taxon>
        <taxon>Pseudomonadota</taxon>
        <taxon>Gammaproteobacteria</taxon>
        <taxon>Oceanospirillales</taxon>
        <taxon>Halomonadaceae</taxon>
        <taxon>Modicisalibacter</taxon>
    </lineage>
</organism>
<dbReference type="Proteomes" id="UP000294489">
    <property type="component" value="Unassembled WGS sequence"/>
</dbReference>
<dbReference type="Gene3D" id="1.10.260.40">
    <property type="entry name" value="lambda repressor-like DNA-binding domains"/>
    <property type="match status" value="1"/>
</dbReference>
<dbReference type="Pfam" id="PF15943">
    <property type="entry name" value="YdaS_toxin"/>
    <property type="match status" value="1"/>
</dbReference>
<evidence type="ECO:0000313" key="1">
    <source>
        <dbReference type="EMBL" id="TDX30785.1"/>
    </source>
</evidence>
<accession>A0A4R8G419</accession>
<dbReference type="InterPro" id="IPR010982">
    <property type="entry name" value="Lambda_DNA-bd_dom_sf"/>
</dbReference>
<dbReference type="InterPro" id="IPR001387">
    <property type="entry name" value="Cro/C1-type_HTH"/>
</dbReference>
<name>A0A4R8G419_9GAMM</name>
<comment type="caution">
    <text evidence="1">The sequence shown here is derived from an EMBL/GenBank/DDBJ whole genome shotgun (WGS) entry which is preliminary data.</text>
</comment>
<dbReference type="CDD" id="cd00093">
    <property type="entry name" value="HTH_XRE"/>
    <property type="match status" value="1"/>
</dbReference>
<dbReference type="RefSeq" id="WP_134016853.1">
    <property type="nucleotide sequence ID" value="NZ_SOEC01000004.1"/>
</dbReference>
<dbReference type="GO" id="GO:0003677">
    <property type="term" value="F:DNA binding"/>
    <property type="evidence" value="ECO:0007669"/>
    <property type="project" value="InterPro"/>
</dbReference>
<gene>
    <name evidence="1" type="ORF">DFO67_10440</name>
</gene>
<reference evidence="1 2" key="1">
    <citation type="submission" date="2019-03" db="EMBL/GenBank/DDBJ databases">
        <title>Freshwater and sediment microbial communities from various areas in North America, analyzing microbe dynamics in response to fracking.</title>
        <authorList>
            <person name="Lamendella R."/>
        </authorList>
    </citation>
    <scope>NUCLEOTIDE SEQUENCE [LARGE SCALE GENOMIC DNA]</scope>
    <source>
        <strain evidence="1 2">6_TX</strain>
    </source>
</reference>
<evidence type="ECO:0000313" key="2">
    <source>
        <dbReference type="Proteomes" id="UP000294489"/>
    </source>
</evidence>